<comment type="subcellular location">
    <subcellularLocation>
        <location evidence="3">Cell membrane</location>
        <topology evidence="3">Lipid-anchor</topology>
        <topology evidence="3">GPI-anchor</topology>
    </subcellularLocation>
    <subcellularLocation>
        <location evidence="2">Golgi apparatus</location>
    </subcellularLocation>
    <subcellularLocation>
        <location evidence="1">Membrane raft</location>
    </subcellularLocation>
    <subcellularLocation>
        <location evidence="4">Secreted</location>
    </subcellularLocation>
</comment>
<dbReference type="InterPro" id="IPR001611">
    <property type="entry name" value="Leu-rich_rpt"/>
</dbReference>
<dbReference type="InterPro" id="IPR016337">
    <property type="entry name" value="Monocyte_diff_Ag_CD14"/>
</dbReference>
<evidence type="ECO:0000256" key="21">
    <source>
        <dbReference type="SAM" id="SignalP"/>
    </source>
</evidence>
<feature type="signal peptide" evidence="21">
    <location>
        <begin position="1"/>
        <end position="21"/>
    </location>
</feature>
<reference evidence="22" key="2">
    <citation type="submission" date="2025-09" db="UniProtKB">
        <authorList>
            <consortium name="Ensembl"/>
        </authorList>
    </citation>
    <scope>IDENTIFICATION</scope>
</reference>
<dbReference type="GO" id="GO:0001530">
    <property type="term" value="F:lipopolysaccharide binding"/>
    <property type="evidence" value="ECO:0007669"/>
    <property type="project" value="TreeGrafter"/>
</dbReference>
<dbReference type="GO" id="GO:0009897">
    <property type="term" value="C:external side of plasma membrane"/>
    <property type="evidence" value="ECO:0007669"/>
    <property type="project" value="TreeGrafter"/>
</dbReference>
<name>A0A8C3A072_CYCLU</name>
<keyword evidence="9" id="KW-0433">Leucine-rich repeat</keyword>
<evidence type="ECO:0000256" key="20">
    <source>
        <dbReference type="ARBA" id="ARBA00031013"/>
    </source>
</evidence>
<reference evidence="22" key="1">
    <citation type="submission" date="2025-08" db="UniProtKB">
        <authorList>
            <consortium name="Ensembl"/>
        </authorList>
    </citation>
    <scope>IDENTIFICATION</scope>
</reference>
<dbReference type="PANTHER" id="PTHR10630">
    <property type="entry name" value="MONOCYTE DIFFERENTIATION ANTIGEN CD14"/>
    <property type="match status" value="1"/>
</dbReference>
<dbReference type="Pfam" id="PF13855">
    <property type="entry name" value="LRR_8"/>
    <property type="match status" value="1"/>
</dbReference>
<evidence type="ECO:0000256" key="6">
    <source>
        <dbReference type="ARBA" id="ARBA00022475"/>
    </source>
</evidence>
<evidence type="ECO:0000256" key="11">
    <source>
        <dbReference type="ARBA" id="ARBA00022729"/>
    </source>
</evidence>
<keyword evidence="7" id="KW-0964">Secreted</keyword>
<keyword evidence="8" id="KW-0399">Innate immunity</keyword>
<keyword evidence="11 21" id="KW-0732">Signal</keyword>
<keyword evidence="12" id="KW-0677">Repeat</keyword>
<dbReference type="GO" id="GO:0006954">
    <property type="term" value="P:inflammatory response"/>
    <property type="evidence" value="ECO:0007669"/>
    <property type="project" value="UniProtKB-KW"/>
</dbReference>
<dbReference type="GO" id="GO:0005794">
    <property type="term" value="C:Golgi apparatus"/>
    <property type="evidence" value="ECO:0007669"/>
    <property type="project" value="UniProtKB-SubCell"/>
</dbReference>
<dbReference type="InterPro" id="IPR032675">
    <property type="entry name" value="LRR_dom_sf"/>
</dbReference>
<evidence type="ECO:0000256" key="18">
    <source>
        <dbReference type="ARBA" id="ARBA00023198"/>
    </source>
</evidence>
<dbReference type="GO" id="GO:0005576">
    <property type="term" value="C:extracellular region"/>
    <property type="evidence" value="ECO:0007669"/>
    <property type="project" value="UniProtKB-SubCell"/>
</dbReference>
<dbReference type="SUPFAM" id="SSF52058">
    <property type="entry name" value="L domain-like"/>
    <property type="match status" value="1"/>
</dbReference>
<dbReference type="PANTHER" id="PTHR10630:SF3">
    <property type="entry name" value="MONOCYTE DIFFERENTIATION ANTIGEN CD14"/>
    <property type="match status" value="1"/>
</dbReference>
<dbReference type="GO" id="GO:0001819">
    <property type="term" value="P:positive regulation of cytokine production"/>
    <property type="evidence" value="ECO:0007669"/>
    <property type="project" value="TreeGrafter"/>
</dbReference>
<evidence type="ECO:0000256" key="9">
    <source>
        <dbReference type="ARBA" id="ARBA00022614"/>
    </source>
</evidence>
<evidence type="ECO:0000256" key="1">
    <source>
        <dbReference type="ARBA" id="ARBA00004285"/>
    </source>
</evidence>
<keyword evidence="19" id="KW-0449">Lipoprotein</keyword>
<feature type="chain" id="PRO_5034223473" description="Monocyte differentiation antigen CD14" evidence="21">
    <location>
        <begin position="22"/>
        <end position="376"/>
    </location>
</feature>
<organism evidence="22 23">
    <name type="scientific">Cyclopterus lumpus</name>
    <name type="common">Lumpsucker</name>
    <dbReference type="NCBI Taxonomy" id="8103"/>
    <lineage>
        <taxon>Eukaryota</taxon>
        <taxon>Metazoa</taxon>
        <taxon>Chordata</taxon>
        <taxon>Craniata</taxon>
        <taxon>Vertebrata</taxon>
        <taxon>Euteleostomi</taxon>
        <taxon>Actinopterygii</taxon>
        <taxon>Neopterygii</taxon>
        <taxon>Teleostei</taxon>
        <taxon>Neoteleostei</taxon>
        <taxon>Acanthomorphata</taxon>
        <taxon>Eupercaria</taxon>
        <taxon>Perciformes</taxon>
        <taxon>Cottioidei</taxon>
        <taxon>Cottales</taxon>
        <taxon>Cyclopteridae</taxon>
        <taxon>Cyclopterus</taxon>
    </lineage>
</organism>
<dbReference type="PROSITE" id="PS51450">
    <property type="entry name" value="LRR"/>
    <property type="match status" value="1"/>
</dbReference>
<evidence type="ECO:0000256" key="3">
    <source>
        <dbReference type="ARBA" id="ARBA00004609"/>
    </source>
</evidence>
<dbReference type="GO" id="GO:0046696">
    <property type="term" value="C:lipopolysaccharide receptor complex"/>
    <property type="evidence" value="ECO:0007669"/>
    <property type="project" value="TreeGrafter"/>
</dbReference>
<keyword evidence="14" id="KW-0333">Golgi apparatus</keyword>
<evidence type="ECO:0000256" key="8">
    <source>
        <dbReference type="ARBA" id="ARBA00022588"/>
    </source>
</evidence>
<keyword evidence="13" id="KW-0391">Immunity</keyword>
<evidence type="ECO:0000256" key="12">
    <source>
        <dbReference type="ARBA" id="ARBA00022737"/>
    </source>
</evidence>
<evidence type="ECO:0000256" key="10">
    <source>
        <dbReference type="ARBA" id="ARBA00022622"/>
    </source>
</evidence>
<accession>A0A8C3A072</accession>
<dbReference type="Proteomes" id="UP000694565">
    <property type="component" value="Unplaced"/>
</dbReference>
<dbReference type="Ensembl" id="ENSCLMT00005035767.1">
    <property type="protein sequence ID" value="ENSCLMP00005034356.1"/>
    <property type="gene ID" value="ENSCLMG00005016449.1"/>
</dbReference>
<evidence type="ECO:0000256" key="13">
    <source>
        <dbReference type="ARBA" id="ARBA00022859"/>
    </source>
</evidence>
<sequence>MALHPRMILFLLLGLSVTSEAATSLCVLDMTRCVCKVMAIHNPQGLDCFEALELELRDGKLDDSSEVDTGKYSNVLSLLWIDKLIFNNVTISSSFISAVTPFLPFLRLSKINIISSTLKGVQPLKYPELPKASNIETLLLEDVRMDSVLLQPSFKQWLFGSLRSLVLVRCGLVEIDCSWAQTLENLAQLDLSENPISFTSMQNISHCPSLLFNLKSLHLRRSNLTSLQSLCTLLSLTPALTVLDVSRNNFSIVHYPHCLQLKPLRMLNLYNSLEVFNNPPLTLKKLNLSHNRLIRYPSLGHLSHLQDLKVDSNQFTILLNETGVVLNSTPVPPVGFTQNCVKATGRTQPNDSPLCLTFFVGFLSYLVYFGCENPFC</sequence>
<dbReference type="GeneTree" id="ENSGT00980000202550"/>
<evidence type="ECO:0000256" key="15">
    <source>
        <dbReference type="ARBA" id="ARBA00023136"/>
    </source>
</evidence>
<keyword evidence="6" id="KW-1003">Cell membrane</keyword>
<evidence type="ECO:0000256" key="4">
    <source>
        <dbReference type="ARBA" id="ARBA00004613"/>
    </source>
</evidence>
<evidence type="ECO:0000313" key="22">
    <source>
        <dbReference type="Ensembl" id="ENSCLMP00005034356.1"/>
    </source>
</evidence>
<keyword evidence="16" id="KW-1015">Disulfide bond</keyword>
<keyword evidence="23" id="KW-1185">Reference proteome</keyword>
<evidence type="ECO:0000256" key="2">
    <source>
        <dbReference type="ARBA" id="ARBA00004555"/>
    </source>
</evidence>
<dbReference type="AlphaFoldDB" id="A0A8C3A072"/>
<keyword evidence="18" id="KW-0395">Inflammatory response</keyword>
<evidence type="ECO:0000256" key="16">
    <source>
        <dbReference type="ARBA" id="ARBA00023157"/>
    </source>
</evidence>
<evidence type="ECO:0000256" key="5">
    <source>
        <dbReference type="ARBA" id="ARBA00020237"/>
    </source>
</evidence>
<dbReference type="GO" id="GO:0034142">
    <property type="term" value="P:toll-like receptor 4 signaling pathway"/>
    <property type="evidence" value="ECO:0007669"/>
    <property type="project" value="TreeGrafter"/>
</dbReference>
<evidence type="ECO:0000256" key="19">
    <source>
        <dbReference type="ARBA" id="ARBA00023288"/>
    </source>
</evidence>
<keyword evidence="15" id="KW-0472">Membrane</keyword>
<dbReference type="Gene3D" id="3.80.10.10">
    <property type="entry name" value="Ribonuclease Inhibitor"/>
    <property type="match status" value="1"/>
</dbReference>
<keyword evidence="17" id="KW-0325">Glycoprotein</keyword>
<keyword evidence="10" id="KW-0336">GPI-anchor</keyword>
<dbReference type="GO" id="GO:0071222">
    <property type="term" value="P:cellular response to lipopolysaccharide"/>
    <property type="evidence" value="ECO:0007669"/>
    <property type="project" value="TreeGrafter"/>
</dbReference>
<proteinExistence type="predicted"/>
<evidence type="ECO:0000256" key="17">
    <source>
        <dbReference type="ARBA" id="ARBA00023180"/>
    </source>
</evidence>
<dbReference type="GO" id="GO:0045121">
    <property type="term" value="C:membrane raft"/>
    <property type="evidence" value="ECO:0007669"/>
    <property type="project" value="UniProtKB-SubCell"/>
</dbReference>
<protein>
    <recommendedName>
        <fullName evidence="5">Monocyte differentiation antigen CD14</fullName>
    </recommendedName>
    <alternativeName>
        <fullName evidence="20">Myeloid cell-specific leucine-rich glycoprotein</fullName>
    </alternativeName>
</protein>
<evidence type="ECO:0000256" key="7">
    <source>
        <dbReference type="ARBA" id="ARBA00022525"/>
    </source>
</evidence>
<evidence type="ECO:0000256" key="14">
    <source>
        <dbReference type="ARBA" id="ARBA00023034"/>
    </source>
</evidence>
<evidence type="ECO:0000313" key="23">
    <source>
        <dbReference type="Proteomes" id="UP000694565"/>
    </source>
</evidence>
<dbReference type="GO" id="GO:0045087">
    <property type="term" value="P:innate immune response"/>
    <property type="evidence" value="ECO:0007669"/>
    <property type="project" value="UniProtKB-KW"/>
</dbReference>